<dbReference type="EMBL" id="GBRH01261326">
    <property type="protein sequence ID" value="JAD36569.1"/>
    <property type="molecule type" value="Transcribed_RNA"/>
</dbReference>
<sequence length="33" mass="3703">MQTSAGATMLTDVTFRGLRMPFFFCDKFGLALE</sequence>
<reference evidence="1" key="1">
    <citation type="submission" date="2014-09" db="EMBL/GenBank/DDBJ databases">
        <authorList>
            <person name="Magalhaes I.L.F."/>
            <person name="Oliveira U."/>
            <person name="Santos F.R."/>
            <person name="Vidigal T.H.D.A."/>
            <person name="Brescovit A.D."/>
            <person name="Santos A.J."/>
        </authorList>
    </citation>
    <scope>NUCLEOTIDE SEQUENCE</scope>
    <source>
        <tissue evidence="1">Shoot tissue taken approximately 20 cm above the soil surface</tissue>
    </source>
</reference>
<evidence type="ECO:0000313" key="1">
    <source>
        <dbReference type="EMBL" id="JAD36569.1"/>
    </source>
</evidence>
<accession>A0A0A8ZB08</accession>
<proteinExistence type="predicted"/>
<reference evidence="1" key="2">
    <citation type="journal article" date="2015" name="Data Brief">
        <title>Shoot transcriptome of the giant reed, Arundo donax.</title>
        <authorList>
            <person name="Barrero R.A."/>
            <person name="Guerrero F.D."/>
            <person name="Moolhuijzen P."/>
            <person name="Goolsby J.A."/>
            <person name="Tidwell J."/>
            <person name="Bellgard S.E."/>
            <person name="Bellgard M.I."/>
        </authorList>
    </citation>
    <scope>NUCLEOTIDE SEQUENCE</scope>
    <source>
        <tissue evidence="1">Shoot tissue taken approximately 20 cm above the soil surface</tissue>
    </source>
</reference>
<name>A0A0A8ZB08_ARUDO</name>
<organism evidence="1">
    <name type="scientific">Arundo donax</name>
    <name type="common">Giant reed</name>
    <name type="synonym">Donax arundinaceus</name>
    <dbReference type="NCBI Taxonomy" id="35708"/>
    <lineage>
        <taxon>Eukaryota</taxon>
        <taxon>Viridiplantae</taxon>
        <taxon>Streptophyta</taxon>
        <taxon>Embryophyta</taxon>
        <taxon>Tracheophyta</taxon>
        <taxon>Spermatophyta</taxon>
        <taxon>Magnoliopsida</taxon>
        <taxon>Liliopsida</taxon>
        <taxon>Poales</taxon>
        <taxon>Poaceae</taxon>
        <taxon>PACMAD clade</taxon>
        <taxon>Arundinoideae</taxon>
        <taxon>Arundineae</taxon>
        <taxon>Arundo</taxon>
    </lineage>
</organism>
<protein>
    <submittedName>
        <fullName evidence="1">Uncharacterized protein</fullName>
    </submittedName>
</protein>
<dbReference type="AlphaFoldDB" id="A0A0A8ZB08"/>